<dbReference type="CDD" id="cd03801">
    <property type="entry name" value="GT4_PimA-like"/>
    <property type="match status" value="1"/>
</dbReference>
<keyword evidence="2" id="KW-1185">Reference proteome</keyword>
<dbReference type="RefSeq" id="WP_186844294.1">
    <property type="nucleotide sequence ID" value="NZ_JACOME010000001.1"/>
</dbReference>
<protein>
    <submittedName>
        <fullName evidence="1">Glycosyltransferase family 4 protein</fullName>
    </submittedName>
</protein>
<sequence length="385" mass="44309">MHKGSKVVFVMPWHISERGGGAEVQANYLAQSLAERGFKVSYICQTITPNKINSHTTIGNIEVYYLKPSGRFPWRDQNKYLKPLAEIKPDYILQRMSSNVTYVLGRYRSKNNCKLIWFCTDNKNPVANFHYFKFKEQASVKSLGLIKYIVFALNNKLMDYFRRSGMKQVDVAFTQNDFQKQQVKTNFNLESHRMISGHPIPNKLIAIPQRFKNKTILWCANWGPHKQPELFIELATRMQHTDYKFVMIGSHSNKNYVDQLLKNKPNNLITTGKLSFDDALTYFDTASVFVNTSTPGGDGFPNTFIQAWLRQVPIVSLGFDPDNVVVKNDLGFVVKSTDEMVDCLEGLLQYKTQFNMVSTNVYNYAKENHSIKKMTDNFLKALPSQ</sequence>
<gene>
    <name evidence="1" type="ORF">H6H04_02140</name>
</gene>
<proteinExistence type="predicted"/>
<dbReference type="PANTHER" id="PTHR12526">
    <property type="entry name" value="GLYCOSYLTRANSFERASE"/>
    <property type="match status" value="1"/>
</dbReference>
<organism evidence="1 2">
    <name type="scientific">Winogradskyella echinorum</name>
    <dbReference type="NCBI Taxonomy" id="538189"/>
    <lineage>
        <taxon>Bacteria</taxon>
        <taxon>Pseudomonadati</taxon>
        <taxon>Bacteroidota</taxon>
        <taxon>Flavobacteriia</taxon>
        <taxon>Flavobacteriales</taxon>
        <taxon>Flavobacteriaceae</taxon>
        <taxon>Winogradskyella</taxon>
    </lineage>
</organism>
<evidence type="ECO:0000313" key="1">
    <source>
        <dbReference type="EMBL" id="MBC3845168.1"/>
    </source>
</evidence>
<reference evidence="1 2" key="1">
    <citation type="submission" date="2020-08" db="EMBL/GenBank/DDBJ databases">
        <title>Winogradskyella ouciana sp. nov., isolated from the hadal seawater of the Mariana Trench.</title>
        <authorList>
            <person name="He X."/>
        </authorList>
    </citation>
    <scope>NUCLEOTIDE SEQUENCE [LARGE SCALE GENOMIC DNA]</scope>
    <source>
        <strain evidence="1 2">KCTC 22026</strain>
    </source>
</reference>
<dbReference type="SUPFAM" id="SSF53756">
    <property type="entry name" value="UDP-Glycosyltransferase/glycogen phosphorylase"/>
    <property type="match status" value="1"/>
</dbReference>
<dbReference type="Gene3D" id="3.40.50.2000">
    <property type="entry name" value="Glycogen Phosphorylase B"/>
    <property type="match status" value="2"/>
</dbReference>
<dbReference type="Proteomes" id="UP000607435">
    <property type="component" value="Unassembled WGS sequence"/>
</dbReference>
<comment type="caution">
    <text evidence="1">The sequence shown here is derived from an EMBL/GenBank/DDBJ whole genome shotgun (WGS) entry which is preliminary data.</text>
</comment>
<dbReference type="EMBL" id="JACOME010000001">
    <property type="protein sequence ID" value="MBC3845168.1"/>
    <property type="molecule type" value="Genomic_DNA"/>
</dbReference>
<name>A0ABR6XXE2_9FLAO</name>
<dbReference type="Pfam" id="PF13692">
    <property type="entry name" value="Glyco_trans_1_4"/>
    <property type="match status" value="1"/>
</dbReference>
<accession>A0ABR6XXE2</accession>
<evidence type="ECO:0000313" key="2">
    <source>
        <dbReference type="Proteomes" id="UP000607435"/>
    </source>
</evidence>